<keyword evidence="1" id="KW-0812">Transmembrane</keyword>
<feature type="transmembrane region" description="Helical" evidence="1">
    <location>
        <begin position="118"/>
        <end position="140"/>
    </location>
</feature>
<dbReference type="EMBL" id="BORC01000003">
    <property type="protein sequence ID" value="GIN62465.1"/>
    <property type="molecule type" value="Genomic_DNA"/>
</dbReference>
<feature type="transmembrane region" description="Helical" evidence="1">
    <location>
        <begin position="48"/>
        <end position="68"/>
    </location>
</feature>
<feature type="transmembrane region" description="Helical" evidence="1">
    <location>
        <begin position="257"/>
        <end position="280"/>
    </location>
</feature>
<dbReference type="GO" id="GO:0019645">
    <property type="term" value="P:anaerobic electron transport chain"/>
    <property type="evidence" value="ECO:0007669"/>
    <property type="project" value="InterPro"/>
</dbReference>
<dbReference type="AlphaFoldDB" id="A0A920BTS2"/>
<evidence type="ECO:0000313" key="3">
    <source>
        <dbReference type="Proteomes" id="UP000682111"/>
    </source>
</evidence>
<sequence>MGEYEFPLVIFTVFSQWAVGIIMALVLLEWLNPKFMNTIGKQILNKTVYIALVISVIGAVSSMFHLNNPFKSYSSLLGTGHSWLSREIIAVILFNLCLLVFTYIWWKRVEQNKIRKAVGTLTALLGLVLVLASATVYFSMQLHPAWNNWTTFANFLLTGFLLGALTVSYFSLKANTKENEGNVMKILGMYLVFIIAALLVTISSSVMMANGAVESQVAATNSITSILFWVRVLGSLMVPATLVIYMIVGKKVVPIKYVLAVTGFVLIGELSGRMIFYSSIMSQYPWF</sequence>
<dbReference type="PANTHER" id="PTHR38095:SF2">
    <property type="entry name" value="ANAEROBIC DIMETHYL SULFOXIDE REDUCTASE CHAIN C"/>
    <property type="match status" value="1"/>
</dbReference>
<keyword evidence="3" id="KW-1185">Reference proteome</keyword>
<organism evidence="2 3">
    <name type="scientific">Robertmurraya siralis</name>
    <dbReference type="NCBI Taxonomy" id="77777"/>
    <lineage>
        <taxon>Bacteria</taxon>
        <taxon>Bacillati</taxon>
        <taxon>Bacillota</taxon>
        <taxon>Bacilli</taxon>
        <taxon>Bacillales</taxon>
        <taxon>Bacillaceae</taxon>
        <taxon>Robertmurraya</taxon>
    </lineage>
</organism>
<keyword evidence="1" id="KW-1133">Transmembrane helix</keyword>
<evidence type="ECO:0000313" key="2">
    <source>
        <dbReference type="EMBL" id="GIN62465.1"/>
    </source>
</evidence>
<dbReference type="InterPro" id="IPR007059">
    <property type="entry name" value="DmsC"/>
</dbReference>
<dbReference type="PANTHER" id="PTHR38095">
    <property type="entry name" value="ANAEROBIC DIMETHYL SULFOXIDE REDUCTASE CHAIN YNFH"/>
    <property type="match status" value="1"/>
</dbReference>
<dbReference type="RefSeq" id="WP_212933762.1">
    <property type="nucleotide sequence ID" value="NZ_BORC01000003.1"/>
</dbReference>
<gene>
    <name evidence="2" type="ORF">J27TS8_24580</name>
</gene>
<feature type="transmembrane region" description="Helical" evidence="1">
    <location>
        <begin position="184"/>
        <end position="206"/>
    </location>
</feature>
<name>A0A920BTS2_9BACI</name>
<dbReference type="GO" id="GO:0005886">
    <property type="term" value="C:plasma membrane"/>
    <property type="evidence" value="ECO:0007669"/>
    <property type="project" value="TreeGrafter"/>
</dbReference>
<feature type="transmembrane region" description="Helical" evidence="1">
    <location>
        <begin position="152"/>
        <end position="172"/>
    </location>
</feature>
<evidence type="ECO:0000256" key="1">
    <source>
        <dbReference type="SAM" id="Phobius"/>
    </source>
</evidence>
<feature type="transmembrane region" description="Helical" evidence="1">
    <location>
        <begin position="6"/>
        <end position="28"/>
    </location>
</feature>
<dbReference type="Pfam" id="PF04976">
    <property type="entry name" value="DmsC"/>
    <property type="match status" value="1"/>
</dbReference>
<dbReference type="GO" id="GO:0009390">
    <property type="term" value="C:dimethyl sulfoxide reductase complex"/>
    <property type="evidence" value="ECO:0007669"/>
    <property type="project" value="TreeGrafter"/>
</dbReference>
<comment type="caution">
    <text evidence="2">The sequence shown here is derived from an EMBL/GenBank/DDBJ whole genome shotgun (WGS) entry which is preliminary data.</text>
</comment>
<accession>A0A920BTS2</accession>
<protein>
    <submittedName>
        <fullName evidence="2">DMSO reductase subunit C</fullName>
    </submittedName>
</protein>
<proteinExistence type="predicted"/>
<feature type="transmembrane region" description="Helical" evidence="1">
    <location>
        <begin position="226"/>
        <end position="248"/>
    </location>
</feature>
<dbReference type="Proteomes" id="UP000682111">
    <property type="component" value="Unassembled WGS sequence"/>
</dbReference>
<reference evidence="2" key="1">
    <citation type="submission" date="2021-03" db="EMBL/GenBank/DDBJ databases">
        <title>Antimicrobial resistance genes in bacteria isolated from Japanese honey, and their potential for conferring macrolide and lincosamide resistance in the American foulbrood pathogen Paenibacillus larvae.</title>
        <authorList>
            <person name="Okamoto M."/>
            <person name="Kumagai M."/>
            <person name="Kanamori H."/>
            <person name="Takamatsu D."/>
        </authorList>
    </citation>
    <scope>NUCLEOTIDE SEQUENCE</scope>
    <source>
        <strain evidence="2">J27TS8</strain>
    </source>
</reference>
<feature type="transmembrane region" description="Helical" evidence="1">
    <location>
        <begin position="88"/>
        <end position="106"/>
    </location>
</feature>
<keyword evidence="1" id="KW-0472">Membrane</keyword>
<dbReference type="GO" id="GO:0009389">
    <property type="term" value="F:dimethyl sulfoxide reductase activity"/>
    <property type="evidence" value="ECO:0007669"/>
    <property type="project" value="TreeGrafter"/>
</dbReference>